<reference evidence="4" key="1">
    <citation type="submission" date="2022-07" db="EMBL/GenBank/DDBJ databases">
        <title>Phylogenomic reconstructions and comparative analyses of Kickxellomycotina fungi.</title>
        <authorList>
            <person name="Reynolds N.K."/>
            <person name="Stajich J.E."/>
            <person name="Barry K."/>
            <person name="Grigoriev I.V."/>
            <person name="Crous P."/>
            <person name="Smith M.E."/>
        </authorList>
    </citation>
    <scope>NUCLEOTIDE SEQUENCE</scope>
    <source>
        <strain evidence="4">NBRC 105413</strain>
    </source>
</reference>
<evidence type="ECO:0000313" key="5">
    <source>
        <dbReference type="Proteomes" id="UP001145021"/>
    </source>
</evidence>
<dbReference type="SUPFAM" id="SSF51735">
    <property type="entry name" value="NAD(P)-binding Rossmann-fold domains"/>
    <property type="match status" value="1"/>
</dbReference>
<dbReference type="Pfam" id="PF13460">
    <property type="entry name" value="NAD_binding_10"/>
    <property type="match status" value="1"/>
</dbReference>
<comment type="subcellular location">
    <subcellularLocation>
        <location evidence="1">Mitochondrion outer membrane</location>
        <topology evidence="1">Peripheral membrane protein</topology>
    </subcellularLocation>
</comment>
<dbReference type="Gene3D" id="3.40.50.720">
    <property type="entry name" value="NAD(P)-binding Rossmann-like Domain"/>
    <property type="match status" value="1"/>
</dbReference>
<proteinExistence type="inferred from homology"/>
<evidence type="ECO:0000256" key="2">
    <source>
        <dbReference type="ARBA" id="ARBA00006617"/>
    </source>
</evidence>
<dbReference type="InterPro" id="IPR016040">
    <property type="entry name" value="NAD(P)-bd_dom"/>
</dbReference>
<comment type="caution">
    <text evidence="4">The sequence shown here is derived from an EMBL/GenBank/DDBJ whole genome shotgun (WGS) entry which is preliminary data.</text>
</comment>
<dbReference type="PANTHER" id="PTHR14097">
    <property type="entry name" value="OXIDOREDUCTASE HTATIP2"/>
    <property type="match status" value="1"/>
</dbReference>
<name>A0A9W7XNW5_9FUNG</name>
<dbReference type="GO" id="GO:0051170">
    <property type="term" value="P:import into nucleus"/>
    <property type="evidence" value="ECO:0007669"/>
    <property type="project" value="TreeGrafter"/>
</dbReference>
<dbReference type="GO" id="GO:0005741">
    <property type="term" value="C:mitochondrial outer membrane"/>
    <property type="evidence" value="ECO:0007669"/>
    <property type="project" value="UniProtKB-SubCell"/>
</dbReference>
<evidence type="ECO:0000259" key="3">
    <source>
        <dbReference type="Pfam" id="PF13460"/>
    </source>
</evidence>
<comment type="similarity">
    <text evidence="2">Belongs to the FMP52 family.</text>
</comment>
<organism evidence="4 5">
    <name type="scientific">Coemansia asiatica</name>
    <dbReference type="NCBI Taxonomy" id="1052880"/>
    <lineage>
        <taxon>Eukaryota</taxon>
        <taxon>Fungi</taxon>
        <taxon>Fungi incertae sedis</taxon>
        <taxon>Zoopagomycota</taxon>
        <taxon>Kickxellomycotina</taxon>
        <taxon>Kickxellomycetes</taxon>
        <taxon>Kickxellales</taxon>
        <taxon>Kickxellaceae</taxon>
        <taxon>Coemansia</taxon>
    </lineage>
</organism>
<feature type="domain" description="NAD(P)-binding" evidence="3">
    <location>
        <begin position="41"/>
        <end position="188"/>
    </location>
</feature>
<dbReference type="InterPro" id="IPR036291">
    <property type="entry name" value="NAD(P)-bd_dom_sf"/>
</dbReference>
<protein>
    <submittedName>
        <fullName evidence="4">Oxidoreductase htatip2</fullName>
    </submittedName>
</protein>
<accession>A0A9W7XNW5</accession>
<dbReference type="EMBL" id="JANBOH010000051">
    <property type="protein sequence ID" value="KAJ1646719.1"/>
    <property type="molecule type" value="Genomic_DNA"/>
</dbReference>
<dbReference type="AlphaFoldDB" id="A0A9W7XNW5"/>
<keyword evidence="5" id="KW-1185">Reference proteome</keyword>
<dbReference type="Proteomes" id="UP001145021">
    <property type="component" value="Unassembled WGS sequence"/>
</dbReference>
<evidence type="ECO:0000256" key="1">
    <source>
        <dbReference type="ARBA" id="ARBA00004450"/>
    </source>
</evidence>
<dbReference type="PANTHER" id="PTHR14097:SF7">
    <property type="entry name" value="OXIDOREDUCTASE HTATIP2"/>
    <property type="match status" value="1"/>
</dbReference>
<evidence type="ECO:0000313" key="4">
    <source>
        <dbReference type="EMBL" id="KAJ1646719.1"/>
    </source>
</evidence>
<sequence length="255" mass="28024">MSAAVSALKLSSENVVLGKGLIQAASDFKQKNPGRSALVIGPTGEVGREVVKHLMASDAFDKVTVFTRRPIEYEGANSDKLVQKPVDFENKEQLERDFAGHSHAFSCLGTTRAKSGKDGFYKVDHDYALSAANACKAANVESFSICSSTGANKDSMFFYTKVKGQVDDQVQKMGFKHAAIFRPAMIECEREEQRLAEKIAMFTLPVLKLLMPKSVGSRSSTIAWAMVYDSLKPAEDRESSIFSNADILTMFEKNQ</sequence>
<gene>
    <name evidence="4" type="primary">HTATIP2</name>
    <name evidence="4" type="ORF">LPJ64_001833</name>
</gene>